<dbReference type="EMBL" id="JBHUHR010000039">
    <property type="protein sequence ID" value="MFD2036307.1"/>
    <property type="molecule type" value="Genomic_DNA"/>
</dbReference>
<evidence type="ECO:0000313" key="2">
    <source>
        <dbReference type="EMBL" id="MFD2036307.1"/>
    </source>
</evidence>
<dbReference type="Proteomes" id="UP001597361">
    <property type="component" value="Unassembled WGS sequence"/>
</dbReference>
<evidence type="ECO:0000256" key="1">
    <source>
        <dbReference type="SAM" id="MobiDB-lite"/>
    </source>
</evidence>
<sequence length="80" mass="9365">MPNDALHLQMQRIELILLSPTNQVAMVDLRLILGMDEDNQYKLPIIEFYYYKPLTNENKPPKHAKNENRVPVGKIYSNQP</sequence>
<name>A0ABW4VQ13_9BACT</name>
<organism evidence="2 3">
    <name type="scientific">Belliella marina</name>
    <dbReference type="NCBI Taxonomy" id="1644146"/>
    <lineage>
        <taxon>Bacteria</taxon>
        <taxon>Pseudomonadati</taxon>
        <taxon>Bacteroidota</taxon>
        <taxon>Cytophagia</taxon>
        <taxon>Cytophagales</taxon>
        <taxon>Cyclobacteriaceae</taxon>
        <taxon>Belliella</taxon>
    </lineage>
</organism>
<evidence type="ECO:0000313" key="3">
    <source>
        <dbReference type="Proteomes" id="UP001597361"/>
    </source>
</evidence>
<protein>
    <submittedName>
        <fullName evidence="2">Uncharacterized protein</fullName>
    </submittedName>
</protein>
<comment type="caution">
    <text evidence="2">The sequence shown here is derived from an EMBL/GenBank/DDBJ whole genome shotgun (WGS) entry which is preliminary data.</text>
</comment>
<proteinExistence type="predicted"/>
<feature type="region of interest" description="Disordered" evidence="1">
    <location>
        <begin position="57"/>
        <end position="80"/>
    </location>
</feature>
<reference evidence="3" key="1">
    <citation type="journal article" date="2019" name="Int. J. Syst. Evol. Microbiol.">
        <title>The Global Catalogue of Microorganisms (GCM) 10K type strain sequencing project: providing services to taxonomists for standard genome sequencing and annotation.</title>
        <authorList>
            <consortium name="The Broad Institute Genomics Platform"/>
            <consortium name="The Broad Institute Genome Sequencing Center for Infectious Disease"/>
            <person name="Wu L."/>
            <person name="Ma J."/>
        </authorList>
    </citation>
    <scope>NUCLEOTIDE SEQUENCE [LARGE SCALE GENOMIC DNA]</scope>
    <source>
        <strain evidence="3">CGMCC 1.15180</strain>
    </source>
</reference>
<accession>A0ABW4VQ13</accession>
<gene>
    <name evidence="2" type="ORF">ACFSKL_16000</name>
</gene>
<dbReference type="RefSeq" id="WP_376887335.1">
    <property type="nucleotide sequence ID" value="NZ_JBHUHR010000039.1"/>
</dbReference>
<keyword evidence="3" id="KW-1185">Reference proteome</keyword>